<dbReference type="PANTHER" id="PTHR35011">
    <property type="entry name" value="2,3-DIKETO-L-GULONATE TRAP TRANSPORTER SMALL PERMEASE PROTEIN YIAM"/>
    <property type="match status" value="1"/>
</dbReference>
<organism evidence="11 12">
    <name type="scientific">Anaeromicrobium sediminis</name>
    <dbReference type="NCBI Taxonomy" id="1478221"/>
    <lineage>
        <taxon>Bacteria</taxon>
        <taxon>Bacillati</taxon>
        <taxon>Bacillota</taxon>
        <taxon>Clostridia</taxon>
        <taxon>Peptostreptococcales</taxon>
        <taxon>Thermotaleaceae</taxon>
        <taxon>Anaeromicrobium</taxon>
    </lineage>
</organism>
<feature type="transmembrane region" description="Helical" evidence="9">
    <location>
        <begin position="9"/>
        <end position="29"/>
    </location>
</feature>
<comment type="caution">
    <text evidence="11">The sequence shown here is derived from an EMBL/GenBank/DDBJ whole genome shotgun (WGS) entry which is preliminary data.</text>
</comment>
<feature type="domain" description="Tripartite ATP-independent periplasmic transporters DctQ component" evidence="10">
    <location>
        <begin position="17"/>
        <end position="145"/>
    </location>
</feature>
<feature type="transmembrane region" description="Helical" evidence="9">
    <location>
        <begin position="80"/>
        <end position="99"/>
    </location>
</feature>
<keyword evidence="3" id="KW-1003">Cell membrane</keyword>
<evidence type="ECO:0000256" key="1">
    <source>
        <dbReference type="ARBA" id="ARBA00004429"/>
    </source>
</evidence>
<evidence type="ECO:0000256" key="7">
    <source>
        <dbReference type="ARBA" id="ARBA00023136"/>
    </source>
</evidence>
<evidence type="ECO:0000256" key="9">
    <source>
        <dbReference type="SAM" id="Phobius"/>
    </source>
</evidence>
<reference evidence="11 12" key="1">
    <citation type="submission" date="2017-06" db="EMBL/GenBank/DDBJ databases">
        <title>Draft genome sequence of anaerobic fermentative bacterium Anaeromicrobium sediminis DY2726D isolated from West Pacific Ocean sediments.</title>
        <authorList>
            <person name="Zeng X."/>
        </authorList>
    </citation>
    <scope>NUCLEOTIDE SEQUENCE [LARGE SCALE GENOMIC DNA]</scope>
    <source>
        <strain evidence="11 12">DY2726D</strain>
    </source>
</reference>
<accession>A0A267MIK1</accession>
<keyword evidence="6 9" id="KW-1133">Transmembrane helix</keyword>
<dbReference type="OrthoDB" id="45144at2"/>
<keyword evidence="12" id="KW-1185">Reference proteome</keyword>
<evidence type="ECO:0000313" key="12">
    <source>
        <dbReference type="Proteomes" id="UP000216024"/>
    </source>
</evidence>
<dbReference type="EMBL" id="NIBG01000009">
    <property type="protein sequence ID" value="PAB59242.1"/>
    <property type="molecule type" value="Genomic_DNA"/>
</dbReference>
<dbReference type="InterPro" id="IPR007387">
    <property type="entry name" value="TRAP_DctQ"/>
</dbReference>
<sequence length="173" mass="19610">MLSKIEEAILSYSIIIMAIILIGNVFSRSVLNRSWTFAEELGQSLVIIVTFTGISYGAKKARHINMSALFDVIPVRGKKIFMYVISSVTSISMFYLAYLASIYVMKVKTLGRVTPALRIPIYLVYLIVPIGFFLGGIQYARNFWINVKEKEVYLSTEKGIRGTDDNEEQYINV</sequence>
<name>A0A267MIK1_9FIRM</name>
<dbReference type="GO" id="GO:0015740">
    <property type="term" value="P:C4-dicarboxylate transport"/>
    <property type="evidence" value="ECO:0007669"/>
    <property type="project" value="TreeGrafter"/>
</dbReference>
<gene>
    <name evidence="11" type="ORF">CCE28_11985</name>
</gene>
<evidence type="ECO:0000256" key="3">
    <source>
        <dbReference type="ARBA" id="ARBA00022475"/>
    </source>
</evidence>
<dbReference type="Pfam" id="PF04290">
    <property type="entry name" value="DctQ"/>
    <property type="match status" value="1"/>
</dbReference>
<evidence type="ECO:0000256" key="8">
    <source>
        <dbReference type="ARBA" id="ARBA00038436"/>
    </source>
</evidence>
<evidence type="ECO:0000313" key="11">
    <source>
        <dbReference type="EMBL" id="PAB59242.1"/>
    </source>
</evidence>
<protein>
    <submittedName>
        <fullName evidence="11">TRAP transporter permease DctQ</fullName>
    </submittedName>
</protein>
<evidence type="ECO:0000256" key="5">
    <source>
        <dbReference type="ARBA" id="ARBA00022692"/>
    </source>
</evidence>
<dbReference type="PANTHER" id="PTHR35011:SF2">
    <property type="entry name" value="2,3-DIKETO-L-GULONATE TRAP TRANSPORTER SMALL PERMEASE PROTEIN YIAM"/>
    <property type="match status" value="1"/>
</dbReference>
<dbReference type="AlphaFoldDB" id="A0A267MIK1"/>
<comment type="subcellular location">
    <subcellularLocation>
        <location evidence="1">Cell inner membrane</location>
        <topology evidence="1">Multi-pass membrane protein</topology>
    </subcellularLocation>
</comment>
<proteinExistence type="inferred from homology"/>
<keyword evidence="5 9" id="KW-0812">Transmembrane</keyword>
<evidence type="ECO:0000256" key="4">
    <source>
        <dbReference type="ARBA" id="ARBA00022519"/>
    </source>
</evidence>
<dbReference type="InterPro" id="IPR055348">
    <property type="entry name" value="DctQ"/>
</dbReference>
<evidence type="ECO:0000256" key="6">
    <source>
        <dbReference type="ARBA" id="ARBA00022989"/>
    </source>
</evidence>
<keyword evidence="2" id="KW-0813">Transport</keyword>
<dbReference type="GO" id="GO:0005886">
    <property type="term" value="C:plasma membrane"/>
    <property type="evidence" value="ECO:0007669"/>
    <property type="project" value="UniProtKB-SubCell"/>
</dbReference>
<evidence type="ECO:0000259" key="10">
    <source>
        <dbReference type="Pfam" id="PF04290"/>
    </source>
</evidence>
<evidence type="ECO:0000256" key="2">
    <source>
        <dbReference type="ARBA" id="ARBA00022448"/>
    </source>
</evidence>
<feature type="transmembrane region" description="Helical" evidence="9">
    <location>
        <begin position="119"/>
        <end position="140"/>
    </location>
</feature>
<keyword evidence="4" id="KW-0997">Cell inner membrane</keyword>
<dbReference type="Proteomes" id="UP000216024">
    <property type="component" value="Unassembled WGS sequence"/>
</dbReference>
<dbReference type="GO" id="GO:0022857">
    <property type="term" value="F:transmembrane transporter activity"/>
    <property type="evidence" value="ECO:0007669"/>
    <property type="project" value="TreeGrafter"/>
</dbReference>
<feature type="transmembrane region" description="Helical" evidence="9">
    <location>
        <begin position="41"/>
        <end position="59"/>
    </location>
</feature>
<keyword evidence="7 9" id="KW-0472">Membrane</keyword>
<comment type="similarity">
    <text evidence="8">Belongs to the TRAP transporter small permease family.</text>
</comment>